<feature type="compositionally biased region" description="Polar residues" evidence="1">
    <location>
        <begin position="1"/>
        <end position="15"/>
    </location>
</feature>
<name>A0A5B7IIL1_PORTR</name>
<evidence type="ECO:0000313" key="2">
    <source>
        <dbReference type="EMBL" id="MPC81679.1"/>
    </source>
</evidence>
<feature type="region of interest" description="Disordered" evidence="1">
    <location>
        <begin position="1"/>
        <end position="77"/>
    </location>
</feature>
<keyword evidence="3" id="KW-1185">Reference proteome</keyword>
<protein>
    <submittedName>
        <fullName evidence="2">Uncharacterized protein</fullName>
    </submittedName>
</protein>
<reference evidence="2 3" key="1">
    <citation type="submission" date="2019-05" db="EMBL/GenBank/DDBJ databases">
        <title>Another draft genome of Portunus trituberculatus and its Hox gene families provides insights of decapod evolution.</title>
        <authorList>
            <person name="Jeong J.-H."/>
            <person name="Song I."/>
            <person name="Kim S."/>
            <person name="Choi T."/>
            <person name="Kim D."/>
            <person name="Ryu S."/>
            <person name="Kim W."/>
        </authorList>
    </citation>
    <scope>NUCLEOTIDE SEQUENCE [LARGE SCALE GENOMIC DNA]</scope>
    <source>
        <tissue evidence="2">Muscle</tissue>
    </source>
</reference>
<dbReference type="Proteomes" id="UP000324222">
    <property type="component" value="Unassembled WGS sequence"/>
</dbReference>
<accession>A0A5B7IIL1</accession>
<organism evidence="2 3">
    <name type="scientific">Portunus trituberculatus</name>
    <name type="common">Swimming crab</name>
    <name type="synonym">Neptunus trituberculatus</name>
    <dbReference type="NCBI Taxonomy" id="210409"/>
    <lineage>
        <taxon>Eukaryota</taxon>
        <taxon>Metazoa</taxon>
        <taxon>Ecdysozoa</taxon>
        <taxon>Arthropoda</taxon>
        <taxon>Crustacea</taxon>
        <taxon>Multicrustacea</taxon>
        <taxon>Malacostraca</taxon>
        <taxon>Eumalacostraca</taxon>
        <taxon>Eucarida</taxon>
        <taxon>Decapoda</taxon>
        <taxon>Pleocyemata</taxon>
        <taxon>Brachyura</taxon>
        <taxon>Eubrachyura</taxon>
        <taxon>Portunoidea</taxon>
        <taxon>Portunidae</taxon>
        <taxon>Portuninae</taxon>
        <taxon>Portunus</taxon>
    </lineage>
</organism>
<evidence type="ECO:0000313" key="3">
    <source>
        <dbReference type="Proteomes" id="UP000324222"/>
    </source>
</evidence>
<comment type="caution">
    <text evidence="2">The sequence shown here is derived from an EMBL/GenBank/DDBJ whole genome shotgun (WGS) entry which is preliminary data.</text>
</comment>
<dbReference type="AlphaFoldDB" id="A0A5B7IIL1"/>
<dbReference type="EMBL" id="VSRR010057650">
    <property type="protein sequence ID" value="MPC81679.1"/>
    <property type="molecule type" value="Genomic_DNA"/>
</dbReference>
<gene>
    <name evidence="2" type="ORF">E2C01_076309</name>
</gene>
<sequence>MTNYIQASFHQTWPQDKQFRNESQRHPPSSLPPYLSISQAIKPPPNTPVTPLTLSYPSSERLSSPTTLLQHTQEEYV</sequence>
<feature type="compositionally biased region" description="Polar residues" evidence="1">
    <location>
        <begin position="55"/>
        <end position="71"/>
    </location>
</feature>
<evidence type="ECO:0000256" key="1">
    <source>
        <dbReference type="SAM" id="MobiDB-lite"/>
    </source>
</evidence>
<proteinExistence type="predicted"/>